<dbReference type="AlphaFoldDB" id="A0AAV8U6K0"/>
<evidence type="ECO:0000256" key="8">
    <source>
        <dbReference type="SAM" id="Phobius"/>
    </source>
</evidence>
<evidence type="ECO:0000256" key="5">
    <source>
        <dbReference type="ARBA" id="ARBA00023136"/>
    </source>
</evidence>
<dbReference type="PANTHER" id="PTHR46080:SF3">
    <property type="entry name" value="MITOCHONDRIAL SUBSTRATE CARRIER FAMILY PROTEIN"/>
    <property type="match status" value="1"/>
</dbReference>
<dbReference type="InterPro" id="IPR018108">
    <property type="entry name" value="MCP_transmembrane"/>
</dbReference>
<keyword evidence="3 6" id="KW-0812">Transmembrane</keyword>
<dbReference type="EMBL" id="JAIWQS010000001">
    <property type="protein sequence ID" value="KAJ8774952.1"/>
    <property type="molecule type" value="Genomic_DNA"/>
</dbReference>
<feature type="transmembrane region" description="Helical" evidence="8">
    <location>
        <begin position="33"/>
        <end position="51"/>
    </location>
</feature>
<evidence type="ECO:0000256" key="3">
    <source>
        <dbReference type="ARBA" id="ARBA00022692"/>
    </source>
</evidence>
<dbReference type="FunFam" id="1.50.40.10:FF:000148">
    <property type="entry name" value="Mitochondrial substrate carrier family protein"/>
    <property type="match status" value="1"/>
</dbReference>
<evidence type="ECO:0000256" key="6">
    <source>
        <dbReference type="PROSITE-ProRule" id="PRU00282"/>
    </source>
</evidence>
<feature type="repeat" description="Solcar" evidence="6">
    <location>
        <begin position="30"/>
        <end position="114"/>
    </location>
</feature>
<name>A0AAV8U6K0_9ROSI</name>
<dbReference type="PANTHER" id="PTHR46080">
    <property type="entry name" value="MITOCHONDRIAL SUBSTRATE CARRIER FAMILY PROTEIN J"/>
    <property type="match status" value="1"/>
</dbReference>
<keyword evidence="10" id="KW-1185">Reference proteome</keyword>
<accession>A0AAV8U6K0</accession>
<keyword evidence="2 7" id="KW-0813">Transport</keyword>
<dbReference type="InterPro" id="IPR023395">
    <property type="entry name" value="MCP_dom_sf"/>
</dbReference>
<dbReference type="PRINTS" id="PR00926">
    <property type="entry name" value="MITOCARRIER"/>
</dbReference>
<dbReference type="SUPFAM" id="SSF103506">
    <property type="entry name" value="Mitochondrial carrier"/>
    <property type="match status" value="1"/>
</dbReference>
<comment type="caution">
    <text evidence="9">The sequence shown here is derived from an EMBL/GenBank/DDBJ whole genome shotgun (WGS) entry which is preliminary data.</text>
</comment>
<sequence>MPLFSLFASIETWLYIHHVLTSTRFCRLDKTKFYVVGAGLFTGVTVALYPMSVVKTRLQVATKDTVEKNAFSVIRGILKTDGIPGLYRGFGTVITGAIPTRIIFLTLLETTKATAFKIVEPFSLSEPTKAAIANGTAGMISSLCAQAVFVPIDVVSQKLMVQGYSGHTKYDGGLDVARKVIKSDGIRGLYRGFGLSVMTYSPSSAVWWASYGSSQRVIWKLLGHGSDFEGTPPSNMKIMFVQATGGIIAGATASCITTPLDTIKTRLQVMGHERKSSAKQVVKILIKDDGWTGLYKGLGPRFVSMSAWGTSMILAYEYLKRLCAKDE</sequence>
<keyword evidence="5 6" id="KW-0472">Membrane</keyword>
<reference evidence="9 10" key="1">
    <citation type="submission" date="2021-09" db="EMBL/GenBank/DDBJ databases">
        <title>Genomic insights and catalytic innovation underlie evolution of tropane alkaloids biosynthesis.</title>
        <authorList>
            <person name="Wang Y.-J."/>
            <person name="Tian T."/>
            <person name="Huang J.-P."/>
            <person name="Huang S.-X."/>
        </authorList>
    </citation>
    <scope>NUCLEOTIDE SEQUENCE [LARGE SCALE GENOMIC DNA]</scope>
    <source>
        <strain evidence="9">KIB-2018</strain>
        <tissue evidence="9">Leaf</tissue>
    </source>
</reference>
<protein>
    <recommendedName>
        <fullName evidence="11">Solute carrier family 25 member 44</fullName>
    </recommendedName>
</protein>
<dbReference type="Gene3D" id="1.50.40.10">
    <property type="entry name" value="Mitochondrial carrier domain"/>
    <property type="match status" value="1"/>
</dbReference>
<keyword evidence="4" id="KW-0677">Repeat</keyword>
<comment type="subcellular location">
    <subcellularLocation>
        <location evidence="1">Membrane</location>
        <topology evidence="1">Multi-pass membrane protein</topology>
    </subcellularLocation>
</comment>
<gene>
    <name evidence="9" type="ORF">K2173_019956</name>
</gene>
<evidence type="ECO:0000256" key="2">
    <source>
        <dbReference type="ARBA" id="ARBA00022448"/>
    </source>
</evidence>
<evidence type="ECO:0000256" key="4">
    <source>
        <dbReference type="ARBA" id="ARBA00022737"/>
    </source>
</evidence>
<dbReference type="Pfam" id="PF00153">
    <property type="entry name" value="Mito_carr"/>
    <property type="match status" value="3"/>
</dbReference>
<evidence type="ECO:0008006" key="11">
    <source>
        <dbReference type="Google" id="ProtNLM"/>
    </source>
</evidence>
<dbReference type="GO" id="GO:0055085">
    <property type="term" value="P:transmembrane transport"/>
    <property type="evidence" value="ECO:0007669"/>
    <property type="project" value="InterPro"/>
</dbReference>
<dbReference type="Proteomes" id="UP001159364">
    <property type="component" value="Linkage Group LG01"/>
</dbReference>
<evidence type="ECO:0000256" key="7">
    <source>
        <dbReference type="RuleBase" id="RU000488"/>
    </source>
</evidence>
<evidence type="ECO:0000256" key="1">
    <source>
        <dbReference type="ARBA" id="ARBA00004141"/>
    </source>
</evidence>
<keyword evidence="8" id="KW-1133">Transmembrane helix</keyword>
<dbReference type="InterPro" id="IPR002067">
    <property type="entry name" value="MCP"/>
</dbReference>
<evidence type="ECO:0000313" key="10">
    <source>
        <dbReference type="Proteomes" id="UP001159364"/>
    </source>
</evidence>
<organism evidence="9 10">
    <name type="scientific">Erythroxylum novogranatense</name>
    <dbReference type="NCBI Taxonomy" id="1862640"/>
    <lineage>
        <taxon>Eukaryota</taxon>
        <taxon>Viridiplantae</taxon>
        <taxon>Streptophyta</taxon>
        <taxon>Embryophyta</taxon>
        <taxon>Tracheophyta</taxon>
        <taxon>Spermatophyta</taxon>
        <taxon>Magnoliopsida</taxon>
        <taxon>eudicotyledons</taxon>
        <taxon>Gunneridae</taxon>
        <taxon>Pentapetalae</taxon>
        <taxon>rosids</taxon>
        <taxon>fabids</taxon>
        <taxon>Malpighiales</taxon>
        <taxon>Erythroxylaceae</taxon>
        <taxon>Erythroxylum</taxon>
    </lineage>
</organism>
<dbReference type="GO" id="GO:0016020">
    <property type="term" value="C:membrane"/>
    <property type="evidence" value="ECO:0007669"/>
    <property type="project" value="UniProtKB-SubCell"/>
</dbReference>
<evidence type="ECO:0000313" key="9">
    <source>
        <dbReference type="EMBL" id="KAJ8774952.1"/>
    </source>
</evidence>
<proteinExistence type="inferred from homology"/>
<comment type="similarity">
    <text evidence="7">Belongs to the mitochondrial carrier (TC 2.A.29) family.</text>
</comment>
<feature type="repeat" description="Solcar" evidence="6">
    <location>
        <begin position="237"/>
        <end position="322"/>
    </location>
</feature>
<feature type="repeat" description="Solcar" evidence="6">
    <location>
        <begin position="129"/>
        <end position="217"/>
    </location>
</feature>
<dbReference type="PROSITE" id="PS50920">
    <property type="entry name" value="SOLCAR"/>
    <property type="match status" value="3"/>
</dbReference>